<keyword evidence="4" id="KW-1185">Reference proteome</keyword>
<dbReference type="Pfam" id="PF00117">
    <property type="entry name" value="GATase"/>
    <property type="match status" value="1"/>
</dbReference>
<dbReference type="Proteomes" id="UP001151760">
    <property type="component" value="Unassembled WGS sequence"/>
</dbReference>
<evidence type="ECO:0000259" key="2">
    <source>
        <dbReference type="Pfam" id="PF00117"/>
    </source>
</evidence>
<gene>
    <name evidence="3" type="ORF">Tco_0820401</name>
</gene>
<name>A0ABQ5ACD9_9ASTR</name>
<feature type="domain" description="Glutamine amidotransferase" evidence="2">
    <location>
        <begin position="45"/>
        <end position="98"/>
    </location>
</feature>
<reference evidence="3" key="1">
    <citation type="journal article" date="2022" name="Int. J. Mol. Sci.">
        <title>Draft Genome of Tanacetum Coccineum: Genomic Comparison of Closely Related Tanacetum-Family Plants.</title>
        <authorList>
            <person name="Yamashiro T."/>
            <person name="Shiraishi A."/>
            <person name="Nakayama K."/>
            <person name="Satake H."/>
        </authorList>
    </citation>
    <scope>NUCLEOTIDE SEQUENCE</scope>
</reference>
<dbReference type="SUPFAM" id="SSF52317">
    <property type="entry name" value="Class I glutamine amidotransferase-like"/>
    <property type="match status" value="1"/>
</dbReference>
<sequence>MGYRVLPQPLPATTGQPHMNAMGMSNCHVVNGVPASSNFHPMRMNSRNGKNPRGILISPGRGAPQDLGISLQTILELRLEVPLFGVCMGLQSIGKAFGCGWF</sequence>
<accession>A0ABQ5ACD9</accession>
<protein>
    <submittedName>
        <fullName evidence="3">Anthranilate synthase beta subunit 2, chloroplastic-like protein</fullName>
    </submittedName>
</protein>
<dbReference type="PRINTS" id="PR00099">
    <property type="entry name" value="CPSGATASE"/>
</dbReference>
<organism evidence="3 4">
    <name type="scientific">Tanacetum coccineum</name>
    <dbReference type="NCBI Taxonomy" id="301880"/>
    <lineage>
        <taxon>Eukaryota</taxon>
        <taxon>Viridiplantae</taxon>
        <taxon>Streptophyta</taxon>
        <taxon>Embryophyta</taxon>
        <taxon>Tracheophyta</taxon>
        <taxon>Spermatophyta</taxon>
        <taxon>Magnoliopsida</taxon>
        <taxon>eudicotyledons</taxon>
        <taxon>Gunneridae</taxon>
        <taxon>Pentapetalae</taxon>
        <taxon>asterids</taxon>
        <taxon>campanulids</taxon>
        <taxon>Asterales</taxon>
        <taxon>Asteraceae</taxon>
        <taxon>Asteroideae</taxon>
        <taxon>Anthemideae</taxon>
        <taxon>Anthemidinae</taxon>
        <taxon>Tanacetum</taxon>
    </lineage>
</organism>
<dbReference type="InterPro" id="IPR050472">
    <property type="entry name" value="Anth_synth/Amidotransfase"/>
</dbReference>
<dbReference type="InterPro" id="IPR029062">
    <property type="entry name" value="Class_I_gatase-like"/>
</dbReference>
<dbReference type="PANTHER" id="PTHR43418:SF4">
    <property type="entry name" value="MULTIFUNCTIONAL TRYPTOPHAN BIOSYNTHESIS PROTEIN"/>
    <property type="match status" value="1"/>
</dbReference>
<dbReference type="PRINTS" id="PR00097">
    <property type="entry name" value="ANTSNTHASEII"/>
</dbReference>
<evidence type="ECO:0000313" key="4">
    <source>
        <dbReference type="Proteomes" id="UP001151760"/>
    </source>
</evidence>
<dbReference type="PANTHER" id="PTHR43418">
    <property type="entry name" value="MULTIFUNCTIONAL TRYPTOPHAN BIOSYNTHESIS PROTEIN-RELATED"/>
    <property type="match status" value="1"/>
</dbReference>
<evidence type="ECO:0000313" key="3">
    <source>
        <dbReference type="EMBL" id="GJS99231.1"/>
    </source>
</evidence>
<dbReference type="EMBL" id="BQNB010012104">
    <property type="protein sequence ID" value="GJS99231.1"/>
    <property type="molecule type" value="Genomic_DNA"/>
</dbReference>
<dbReference type="Gene3D" id="3.40.50.880">
    <property type="match status" value="1"/>
</dbReference>
<dbReference type="InterPro" id="IPR017926">
    <property type="entry name" value="GATASE"/>
</dbReference>
<keyword evidence="1" id="KW-0315">Glutamine amidotransferase</keyword>
<proteinExistence type="predicted"/>
<evidence type="ECO:0000256" key="1">
    <source>
        <dbReference type="ARBA" id="ARBA00022962"/>
    </source>
</evidence>
<comment type="caution">
    <text evidence="3">The sequence shown here is derived from an EMBL/GenBank/DDBJ whole genome shotgun (WGS) entry which is preliminary data.</text>
</comment>
<reference evidence="3" key="2">
    <citation type="submission" date="2022-01" db="EMBL/GenBank/DDBJ databases">
        <authorList>
            <person name="Yamashiro T."/>
            <person name="Shiraishi A."/>
            <person name="Satake H."/>
            <person name="Nakayama K."/>
        </authorList>
    </citation>
    <scope>NUCLEOTIDE SEQUENCE</scope>
</reference>